<dbReference type="EMBL" id="FNSL01000001">
    <property type="protein sequence ID" value="SEB63415.1"/>
    <property type="molecule type" value="Genomic_DNA"/>
</dbReference>
<keyword evidence="4" id="KW-1185">Reference proteome</keyword>
<dbReference type="GO" id="GO:0035556">
    <property type="term" value="P:intracellular signal transduction"/>
    <property type="evidence" value="ECO:0007669"/>
    <property type="project" value="InterPro"/>
</dbReference>
<dbReference type="Pfam" id="PF00211">
    <property type="entry name" value="Guanylate_cyc"/>
    <property type="match status" value="1"/>
</dbReference>
<name>A0A1H4KZA0_9HYPH</name>
<keyword evidence="1" id="KW-0802">TPR repeat</keyword>
<proteinExistence type="predicted"/>
<protein>
    <submittedName>
        <fullName evidence="3">TolB amino-terminal domain-containing protein</fullName>
    </submittedName>
</protein>
<dbReference type="SMART" id="SM00028">
    <property type="entry name" value="TPR"/>
    <property type="match status" value="3"/>
</dbReference>
<reference evidence="4" key="1">
    <citation type="submission" date="2016-10" db="EMBL/GenBank/DDBJ databases">
        <authorList>
            <person name="Varghese N."/>
            <person name="Submissions S."/>
        </authorList>
    </citation>
    <scope>NUCLEOTIDE SEQUENCE [LARGE SCALE GENOMIC DNA]</scope>
    <source>
        <strain evidence="4">ES.061</strain>
    </source>
</reference>
<organism evidence="3 4">
    <name type="scientific">Nitratireductor aquibiodomus</name>
    <dbReference type="NCBI Taxonomy" id="204799"/>
    <lineage>
        <taxon>Bacteria</taxon>
        <taxon>Pseudomonadati</taxon>
        <taxon>Pseudomonadota</taxon>
        <taxon>Alphaproteobacteria</taxon>
        <taxon>Hyphomicrobiales</taxon>
        <taxon>Phyllobacteriaceae</taxon>
        <taxon>Nitratireductor</taxon>
    </lineage>
</organism>
<dbReference type="RefSeq" id="WP_007008535.1">
    <property type="nucleotide sequence ID" value="NZ_FNSL01000001.1"/>
</dbReference>
<feature type="domain" description="Guanylate cyclase" evidence="2">
    <location>
        <begin position="12"/>
        <end position="126"/>
    </location>
</feature>
<dbReference type="SUPFAM" id="SSF48452">
    <property type="entry name" value="TPR-like"/>
    <property type="match status" value="1"/>
</dbReference>
<dbReference type="PROSITE" id="PS50125">
    <property type="entry name" value="GUANYLATE_CYCLASE_2"/>
    <property type="match status" value="1"/>
</dbReference>
<dbReference type="AlphaFoldDB" id="A0A1H4KZA0"/>
<dbReference type="Gene3D" id="3.30.70.1230">
    <property type="entry name" value="Nucleotide cyclase"/>
    <property type="match status" value="1"/>
</dbReference>
<dbReference type="InterPro" id="IPR001054">
    <property type="entry name" value="A/G_cyclase"/>
</dbReference>
<dbReference type="InterPro" id="IPR029787">
    <property type="entry name" value="Nucleotide_cyclase"/>
</dbReference>
<evidence type="ECO:0000256" key="1">
    <source>
        <dbReference type="PROSITE-ProRule" id="PRU00339"/>
    </source>
</evidence>
<dbReference type="InterPro" id="IPR011990">
    <property type="entry name" value="TPR-like_helical_dom_sf"/>
</dbReference>
<dbReference type="GO" id="GO:0006171">
    <property type="term" value="P:cAMP biosynthetic process"/>
    <property type="evidence" value="ECO:0007669"/>
    <property type="project" value="TreeGrafter"/>
</dbReference>
<accession>A0A1H4KZA0</accession>
<evidence type="ECO:0000313" key="3">
    <source>
        <dbReference type="EMBL" id="SEB63415.1"/>
    </source>
</evidence>
<gene>
    <name evidence="3" type="ORF">SAMN05216452_2537</name>
</gene>
<sequence length="592" mass="65557">MSEGQYTRQVTTIASIDAVGFSRLMGIDDEFAVAAFEERRSIIAESCDAAGGRTFGAAGDSIMAEFGTPIDALRAAFDFQQRIVDLNGRVPGDRRMPFRVGINTGNVIVRGASLYGDDVNIAARIQELAPTDGLAISETTWNHVRDKVAASFTDLGERQLKNIALPVRVFVANRGDGERAEAVPRRAADPAAPPAVAVLPFQNEAGAQEFDYVADGVAEDIIQGLCSTRWLPVIARESSFQFRDKALGPRMTGSALGARYLVDGRLARGSGYFDLVITLTDAANERLVWSRGFRRPLDEVSLVNDEIGGQIVSMLEKEVERVEQARTFQVPWESLETWQLVRRARWHMQRRTREDTMLALDCLEEARRKAPNASAVLNELAWWYFWRGWLQAGAGDDLDRVTDFSRKSLLMDSQDARPHAHLGAVAIMRGQPKAAIEHLHEALQINPSFAFAHSAMGSAHLLLGDAVTAIPMFRTARRLSPFDIYGFHNLGELAAACCFDRRWDDAIAAAEASLDLSPRYFYARFLKIGALARSDRMEEARREKALFHAYHPDFSLERVAWIPFAEKSATAFLIDSFNLADQDGGAIEFGPA</sequence>
<dbReference type="PANTHER" id="PTHR43081">
    <property type="entry name" value="ADENYLATE CYCLASE, TERMINAL-DIFFERENTIATION SPECIFIC-RELATED"/>
    <property type="match status" value="1"/>
</dbReference>
<dbReference type="PROSITE" id="PS50005">
    <property type="entry name" value="TPR"/>
    <property type="match status" value="1"/>
</dbReference>
<dbReference type="GO" id="GO:0004016">
    <property type="term" value="F:adenylate cyclase activity"/>
    <property type="evidence" value="ECO:0007669"/>
    <property type="project" value="UniProtKB-ARBA"/>
</dbReference>
<dbReference type="Proteomes" id="UP000199064">
    <property type="component" value="Unassembled WGS sequence"/>
</dbReference>
<dbReference type="InterPro" id="IPR050697">
    <property type="entry name" value="Adenylyl/Guanylyl_Cyclase_3/4"/>
</dbReference>
<dbReference type="Gene3D" id="1.25.40.10">
    <property type="entry name" value="Tetratricopeptide repeat domain"/>
    <property type="match status" value="1"/>
</dbReference>
<dbReference type="InterPro" id="IPR019734">
    <property type="entry name" value="TPR_rpt"/>
</dbReference>
<evidence type="ECO:0000313" key="4">
    <source>
        <dbReference type="Proteomes" id="UP000199064"/>
    </source>
</evidence>
<feature type="repeat" description="TPR" evidence="1">
    <location>
        <begin position="416"/>
        <end position="449"/>
    </location>
</feature>
<dbReference type="SUPFAM" id="SSF55073">
    <property type="entry name" value="Nucleotide cyclase"/>
    <property type="match status" value="1"/>
</dbReference>
<evidence type="ECO:0000259" key="2">
    <source>
        <dbReference type="PROSITE" id="PS50125"/>
    </source>
</evidence>
<dbReference type="CDD" id="cd07302">
    <property type="entry name" value="CHD"/>
    <property type="match status" value="1"/>
</dbReference>
<dbReference type="PANTHER" id="PTHR43081:SF19">
    <property type="entry name" value="PH-SENSITIVE ADENYLATE CYCLASE RV1264"/>
    <property type="match status" value="1"/>
</dbReference>